<evidence type="ECO:0000313" key="7">
    <source>
        <dbReference type="EMBL" id="MDI6453583.1"/>
    </source>
</evidence>
<dbReference type="EMBL" id="JASCXW010000036">
    <property type="protein sequence ID" value="MDI6453583.1"/>
    <property type="molecule type" value="Genomic_DNA"/>
</dbReference>
<evidence type="ECO:0000256" key="4">
    <source>
        <dbReference type="ARBA" id="ARBA00023136"/>
    </source>
</evidence>
<comment type="caution">
    <text evidence="7">The sequence shown here is derived from an EMBL/GenBank/DDBJ whole genome shotgun (WGS) entry which is preliminary data.</text>
</comment>
<accession>A0AAW6UEY7</accession>
<reference evidence="7" key="1">
    <citation type="submission" date="2023-05" db="EMBL/GenBank/DDBJ databases">
        <title>Mariniplasma microaerophilum sp. nov., a novel anaerobic mollicute isolated from terrestrial mud volcano, Taman Peninsula, Russia.</title>
        <authorList>
            <person name="Khomyakova M.A."/>
            <person name="Merkel A.Y."/>
            <person name="Slobodkin A.I."/>
        </authorList>
    </citation>
    <scope>NUCLEOTIDE SEQUENCE</scope>
    <source>
        <strain evidence="7">M4Ah</strain>
    </source>
</reference>
<dbReference type="PROSITE" id="PS50850">
    <property type="entry name" value="MFS"/>
    <property type="match status" value="1"/>
</dbReference>
<dbReference type="PANTHER" id="PTHR23528">
    <property type="match status" value="1"/>
</dbReference>
<evidence type="ECO:0000259" key="6">
    <source>
        <dbReference type="PROSITE" id="PS50850"/>
    </source>
</evidence>
<dbReference type="RefSeq" id="WP_282840017.1">
    <property type="nucleotide sequence ID" value="NZ_JASCXW010000036.1"/>
</dbReference>
<feature type="transmembrane region" description="Helical" evidence="5">
    <location>
        <begin position="245"/>
        <end position="266"/>
    </location>
</feature>
<dbReference type="InterPro" id="IPR011701">
    <property type="entry name" value="MFS"/>
</dbReference>
<feature type="domain" description="Major facilitator superfamily (MFS) profile" evidence="6">
    <location>
        <begin position="10"/>
        <end position="422"/>
    </location>
</feature>
<feature type="transmembrane region" description="Helical" evidence="5">
    <location>
        <begin position="51"/>
        <end position="75"/>
    </location>
</feature>
<evidence type="ECO:0000256" key="1">
    <source>
        <dbReference type="ARBA" id="ARBA00004651"/>
    </source>
</evidence>
<dbReference type="Proteomes" id="UP001431532">
    <property type="component" value="Unassembled WGS sequence"/>
</dbReference>
<feature type="transmembrane region" description="Helical" evidence="5">
    <location>
        <begin position="278"/>
        <end position="301"/>
    </location>
</feature>
<gene>
    <name evidence="7" type="ORF">QJ521_08385</name>
</gene>
<comment type="subcellular location">
    <subcellularLocation>
        <location evidence="1">Cell membrane</location>
        <topology evidence="1">Multi-pass membrane protein</topology>
    </subcellularLocation>
</comment>
<dbReference type="PANTHER" id="PTHR23528:SF1">
    <property type="entry name" value="MAJOR FACILITATOR SUPERFAMILY (MFS) PROFILE DOMAIN-CONTAINING PROTEIN"/>
    <property type="match status" value="1"/>
</dbReference>
<evidence type="ECO:0000256" key="3">
    <source>
        <dbReference type="ARBA" id="ARBA00022989"/>
    </source>
</evidence>
<sequence>MKELKLNYKSTLFIGFGFFSILMLWQIYNTYAPIFLGKLLSDGGDIDPATAPLVGFIMALDNFFALFMLPIFGILSDRTKTKYGRRMPYIIVGMFVSAIIFPLIAVAYILNSLAGVIIMMLLVLIVMNIYRNPAVSLMPDVTPKPLRSKANGIINLIGYVGAIIGGALVIVFGQSVDDPLLSVMPFLVVSGVMLVAMIVLFIKIKENKLVQDTKEDMEIGEQHSTTLGEVKENVPLSKQDKSNMIFILIAVFLWFAAFNSIETFISSYTETVLGRLDIAGTITIIMVLSSMITFIPAGFLAGYIGRKFSVIGGLVLMGSGLFVAMLFQEPNAPFFLSISVIGIGWAFINVNSYPMMVEMSHKNNVGRYTGYYYTSSMLAQSFTPIVVGAFISYIGSYTVLFPYALVLVLGAFIVFFFVKEKKDVPKEIKKGLDAFDID</sequence>
<keyword evidence="4 5" id="KW-0472">Membrane</keyword>
<dbReference type="Gene3D" id="1.20.1250.20">
    <property type="entry name" value="MFS general substrate transporter like domains"/>
    <property type="match status" value="2"/>
</dbReference>
<feature type="transmembrane region" description="Helical" evidence="5">
    <location>
        <begin position="152"/>
        <end position="174"/>
    </location>
</feature>
<feature type="transmembrane region" description="Helical" evidence="5">
    <location>
        <begin position="12"/>
        <end position="31"/>
    </location>
</feature>
<feature type="transmembrane region" description="Helical" evidence="5">
    <location>
        <begin position="308"/>
        <end position="327"/>
    </location>
</feature>
<dbReference type="AlphaFoldDB" id="A0AAW6UEY7"/>
<feature type="transmembrane region" description="Helical" evidence="5">
    <location>
        <begin position="333"/>
        <end position="350"/>
    </location>
</feature>
<proteinExistence type="predicted"/>
<feature type="transmembrane region" description="Helical" evidence="5">
    <location>
        <begin position="180"/>
        <end position="202"/>
    </location>
</feature>
<evidence type="ECO:0000256" key="2">
    <source>
        <dbReference type="ARBA" id="ARBA00022692"/>
    </source>
</evidence>
<dbReference type="InterPro" id="IPR020846">
    <property type="entry name" value="MFS_dom"/>
</dbReference>
<keyword evidence="3 5" id="KW-1133">Transmembrane helix</keyword>
<keyword evidence="8" id="KW-1185">Reference proteome</keyword>
<organism evidence="7 8">
    <name type="scientific">Peloplasma aerotolerans</name>
    <dbReference type="NCBI Taxonomy" id="3044389"/>
    <lineage>
        <taxon>Bacteria</taxon>
        <taxon>Bacillati</taxon>
        <taxon>Mycoplasmatota</taxon>
        <taxon>Mollicutes</taxon>
        <taxon>Acholeplasmatales</taxon>
        <taxon>Acholeplasmataceae</taxon>
        <taxon>Peloplasma</taxon>
    </lineage>
</organism>
<feature type="transmembrane region" description="Helical" evidence="5">
    <location>
        <begin position="400"/>
        <end position="418"/>
    </location>
</feature>
<dbReference type="InterPro" id="IPR036259">
    <property type="entry name" value="MFS_trans_sf"/>
</dbReference>
<dbReference type="GO" id="GO:0022857">
    <property type="term" value="F:transmembrane transporter activity"/>
    <property type="evidence" value="ECO:0007669"/>
    <property type="project" value="InterPro"/>
</dbReference>
<protein>
    <submittedName>
        <fullName evidence="7">MFS transporter</fullName>
    </submittedName>
</protein>
<keyword evidence="2 5" id="KW-0812">Transmembrane</keyword>
<dbReference type="Pfam" id="PF07690">
    <property type="entry name" value="MFS_1"/>
    <property type="match status" value="2"/>
</dbReference>
<dbReference type="SUPFAM" id="SSF103473">
    <property type="entry name" value="MFS general substrate transporter"/>
    <property type="match status" value="1"/>
</dbReference>
<name>A0AAW6UEY7_9MOLU</name>
<evidence type="ECO:0000256" key="5">
    <source>
        <dbReference type="SAM" id="Phobius"/>
    </source>
</evidence>
<feature type="transmembrane region" description="Helical" evidence="5">
    <location>
        <begin position="371"/>
        <end position="394"/>
    </location>
</feature>
<feature type="transmembrane region" description="Helical" evidence="5">
    <location>
        <begin position="87"/>
        <end position="107"/>
    </location>
</feature>
<feature type="transmembrane region" description="Helical" evidence="5">
    <location>
        <begin position="113"/>
        <end position="131"/>
    </location>
</feature>
<dbReference type="GO" id="GO:0005886">
    <property type="term" value="C:plasma membrane"/>
    <property type="evidence" value="ECO:0007669"/>
    <property type="project" value="UniProtKB-SubCell"/>
</dbReference>
<evidence type="ECO:0000313" key="8">
    <source>
        <dbReference type="Proteomes" id="UP001431532"/>
    </source>
</evidence>